<evidence type="ECO:0000313" key="3">
    <source>
        <dbReference type="Proteomes" id="UP000683310"/>
    </source>
</evidence>
<name>A0ABX8CLD7_9NOCA</name>
<protein>
    <submittedName>
        <fullName evidence="2">Beta-lactamase family protein</fullName>
    </submittedName>
</protein>
<feature type="domain" description="Beta-lactamase-related" evidence="1">
    <location>
        <begin position="17"/>
        <end position="372"/>
    </location>
</feature>
<gene>
    <name evidence="2" type="ORF">KHQ06_32150</name>
</gene>
<dbReference type="InterPro" id="IPR012338">
    <property type="entry name" value="Beta-lactam/transpept-like"/>
</dbReference>
<dbReference type="Pfam" id="PF00144">
    <property type="entry name" value="Beta-lactamase"/>
    <property type="match status" value="1"/>
</dbReference>
<accession>A0ABX8CLD7</accession>
<dbReference type="EMBL" id="CP074371">
    <property type="protein sequence ID" value="QVI20713.1"/>
    <property type="molecule type" value="Genomic_DNA"/>
</dbReference>
<dbReference type="SUPFAM" id="SSF56601">
    <property type="entry name" value="beta-lactamase/transpeptidase-like"/>
    <property type="match status" value="1"/>
</dbReference>
<dbReference type="PANTHER" id="PTHR43319">
    <property type="entry name" value="BETA-LACTAMASE-RELATED"/>
    <property type="match status" value="1"/>
</dbReference>
<proteinExistence type="predicted"/>
<dbReference type="InterPro" id="IPR052907">
    <property type="entry name" value="Beta-lactamase/esterase"/>
</dbReference>
<evidence type="ECO:0000259" key="1">
    <source>
        <dbReference type="Pfam" id="PF00144"/>
    </source>
</evidence>
<dbReference type="Proteomes" id="UP000683310">
    <property type="component" value="Chromosome"/>
</dbReference>
<dbReference type="RefSeq" id="WP_213556821.1">
    <property type="nucleotide sequence ID" value="NZ_JBHZDI010000118.1"/>
</dbReference>
<reference evidence="2 3" key="1">
    <citation type="submission" date="2021-04" db="EMBL/GenBank/DDBJ databases">
        <title>Nocardia tengchongensis.</title>
        <authorList>
            <person name="Zhuang k."/>
            <person name="Ran Y."/>
            <person name="Li W."/>
        </authorList>
    </citation>
    <scope>NUCLEOTIDE SEQUENCE [LARGE SCALE GENOMIC DNA]</scope>
    <source>
        <strain evidence="2 3">CFH S0057</strain>
    </source>
</reference>
<dbReference type="Gene3D" id="3.40.710.10">
    <property type="entry name" value="DD-peptidase/beta-lactamase superfamily"/>
    <property type="match status" value="1"/>
</dbReference>
<keyword evidence="3" id="KW-1185">Reference proteome</keyword>
<organism evidence="2 3">
    <name type="scientific">Nocardia tengchongensis</name>
    <dbReference type="NCBI Taxonomy" id="2055889"/>
    <lineage>
        <taxon>Bacteria</taxon>
        <taxon>Bacillati</taxon>
        <taxon>Actinomycetota</taxon>
        <taxon>Actinomycetes</taxon>
        <taxon>Mycobacteriales</taxon>
        <taxon>Nocardiaceae</taxon>
        <taxon>Nocardia</taxon>
    </lineage>
</organism>
<dbReference type="InterPro" id="IPR001466">
    <property type="entry name" value="Beta-lactam-related"/>
</dbReference>
<sequence length="383" mass="40712">MNGFVDGQVDPAFRAVRDVFEASFADGQNAGAAVAVLVDGRPVVDLWGGLADTRSNRPWLPDTPVVTYSCTKALTATAALQVAHRQSLGWDDPVTGWWPEYGVAGKDSTTLADLLTHRAGLPAFDAPVSTAEAADHRATAARLAGQRPVWKPGTEHGYHAMTFGWLLDEFVYRHTGFTVGEYVHRTFGDQLWIGAPPEVAARAARVGAPPAAEQAWTDPAPIAAATVAEMAQAYRDPASLALRASTNPLGSYNNPEVLAGGWPATGLVTTARALARFYADLVAGEFLPADVLAEAVRERVRGRDTVLTLESAFGLGYMLPSENLILPAPARDTAFGHPGAGGAIGLGDNVNRVAIAFTPNLRRDWLSGDRRAYNLVDAVYSAL</sequence>
<dbReference type="PANTHER" id="PTHR43319:SF3">
    <property type="entry name" value="BETA-LACTAMASE-RELATED DOMAIN-CONTAINING PROTEIN"/>
    <property type="match status" value="1"/>
</dbReference>
<evidence type="ECO:0000313" key="2">
    <source>
        <dbReference type="EMBL" id="QVI20713.1"/>
    </source>
</evidence>